<evidence type="ECO:0000256" key="6">
    <source>
        <dbReference type="SAM" id="MobiDB-lite"/>
    </source>
</evidence>
<comment type="caution">
    <text evidence="8">The sequence shown here is derived from an EMBL/GenBank/DDBJ whole genome shotgun (WGS) entry which is preliminary data.</text>
</comment>
<accession>A0ABR0S1P5</accession>
<keyword evidence="5" id="KW-0175">Coiled coil</keyword>
<feature type="transmembrane region" description="Helical" evidence="7">
    <location>
        <begin position="103"/>
        <end position="127"/>
    </location>
</feature>
<organism evidence="8 9">
    <name type="scientific">Knufia obscura</name>
    <dbReference type="NCBI Taxonomy" id="1635080"/>
    <lineage>
        <taxon>Eukaryota</taxon>
        <taxon>Fungi</taxon>
        <taxon>Dikarya</taxon>
        <taxon>Ascomycota</taxon>
        <taxon>Pezizomycotina</taxon>
        <taxon>Eurotiomycetes</taxon>
        <taxon>Chaetothyriomycetidae</taxon>
        <taxon>Chaetothyriales</taxon>
        <taxon>Trichomeriaceae</taxon>
        <taxon>Knufia</taxon>
    </lineage>
</organism>
<dbReference type="PANTHER" id="PTHR15549">
    <property type="entry name" value="PAIRED IMMUNOGLOBULIN-LIKE TYPE 2 RECEPTOR"/>
    <property type="match status" value="1"/>
</dbReference>
<evidence type="ECO:0000313" key="8">
    <source>
        <dbReference type="EMBL" id="KAK5946768.1"/>
    </source>
</evidence>
<evidence type="ECO:0000256" key="3">
    <source>
        <dbReference type="ARBA" id="ARBA00022989"/>
    </source>
</evidence>
<evidence type="ECO:0000256" key="7">
    <source>
        <dbReference type="SAM" id="Phobius"/>
    </source>
</evidence>
<keyword evidence="2 7" id="KW-0812">Transmembrane</keyword>
<dbReference type="Proteomes" id="UP001334248">
    <property type="component" value="Unassembled WGS sequence"/>
</dbReference>
<feature type="coiled-coil region" evidence="5">
    <location>
        <begin position="473"/>
        <end position="500"/>
    </location>
</feature>
<proteinExistence type="predicted"/>
<keyword evidence="3 7" id="KW-1133">Transmembrane helix</keyword>
<keyword evidence="4 7" id="KW-0472">Membrane</keyword>
<dbReference type="InterPro" id="IPR051694">
    <property type="entry name" value="Immunoregulatory_rcpt-like"/>
</dbReference>
<evidence type="ECO:0000313" key="9">
    <source>
        <dbReference type="Proteomes" id="UP001334248"/>
    </source>
</evidence>
<feature type="region of interest" description="Disordered" evidence="6">
    <location>
        <begin position="372"/>
        <end position="440"/>
    </location>
</feature>
<evidence type="ECO:0008006" key="10">
    <source>
        <dbReference type="Google" id="ProtNLM"/>
    </source>
</evidence>
<evidence type="ECO:0000256" key="5">
    <source>
        <dbReference type="SAM" id="Coils"/>
    </source>
</evidence>
<sequence>MAALESVPASIATSATKGTSSATVTNPVLTSITQTVEDTISQPASTFVTTRAQTILITDSAQYSSLLASEASVASDRSTGTHTSSSTTPLTTTTQQPSSTFPLILGVALGIVGLLLIGSLVVVYMIWRRKRRQERVSGPAAEKEWVTRLAEPHYVLGETGRVVRTAAEPFELANNEVNVVALWPTKGVTARERHSWQRRSAVELEAGNTVHGKAELEAEHERDLRRDAGVIEYAVPCAVDSWPSLFQDDYNIDDYGLYDSSDWFSTNGLYDTSSASWTPESVPGYIAPAEHQKITAFAPGAPQFSLTAPSPVTHDATSEPRPQQLHWNDRMTSNAHADFFGLDLGVGYAPSCSIPADVFDRAEATLQRWSDVTSSTKTRTVAGVLPSKETQPPSARPDTHRVVTDDDVSLTPGVLPAATISPEPSKKRSPPPSLSSNPAAQDLKINKTFHFVANNDKKTAARIRNTMTSRNLRQSKVSRIAELERELERQQAEAEMWKRRAVEAGWQERGV</sequence>
<evidence type="ECO:0000256" key="2">
    <source>
        <dbReference type="ARBA" id="ARBA00022692"/>
    </source>
</evidence>
<comment type="subcellular location">
    <subcellularLocation>
        <location evidence="1">Membrane</location>
        <topology evidence="1">Single-pass membrane protein</topology>
    </subcellularLocation>
</comment>
<evidence type="ECO:0000256" key="4">
    <source>
        <dbReference type="ARBA" id="ARBA00023136"/>
    </source>
</evidence>
<dbReference type="PANTHER" id="PTHR15549:SF30">
    <property type="entry name" value="MID2 DOMAIN-CONTAINING PROTEIN"/>
    <property type="match status" value="1"/>
</dbReference>
<feature type="region of interest" description="Disordered" evidence="6">
    <location>
        <begin position="74"/>
        <end position="97"/>
    </location>
</feature>
<gene>
    <name evidence="8" type="ORF">PMZ80_000911</name>
</gene>
<protein>
    <recommendedName>
        <fullName evidence="10">BZIP domain-containing protein</fullName>
    </recommendedName>
</protein>
<name>A0ABR0S1P5_9EURO</name>
<dbReference type="RefSeq" id="XP_064734858.1">
    <property type="nucleotide sequence ID" value="XM_064869361.1"/>
</dbReference>
<evidence type="ECO:0000256" key="1">
    <source>
        <dbReference type="ARBA" id="ARBA00004167"/>
    </source>
</evidence>
<keyword evidence="9" id="KW-1185">Reference proteome</keyword>
<dbReference type="GeneID" id="89994360"/>
<reference evidence="8 9" key="1">
    <citation type="journal article" date="2023" name="Res Sq">
        <title>Genomic and morphological characterization of Knufia obscura isolated from the Mars 2020 spacecraft assembly facility.</title>
        <authorList>
            <person name="Chander A.M."/>
            <person name="Teixeira M.M."/>
            <person name="Singh N.K."/>
            <person name="Williams M.P."/>
            <person name="Parker C.W."/>
            <person name="Leo P."/>
            <person name="Stajich J.E."/>
            <person name="Torok T."/>
            <person name="Tighe S."/>
            <person name="Mason C.E."/>
            <person name="Venkateswaran K."/>
        </authorList>
    </citation>
    <scope>NUCLEOTIDE SEQUENCE [LARGE SCALE GENOMIC DNA]</scope>
    <source>
        <strain evidence="8 9">CCFEE 5817</strain>
    </source>
</reference>
<dbReference type="EMBL" id="JAVHJV010000001">
    <property type="protein sequence ID" value="KAK5946768.1"/>
    <property type="molecule type" value="Genomic_DNA"/>
</dbReference>